<dbReference type="GO" id="GO:0032259">
    <property type="term" value="P:methylation"/>
    <property type="evidence" value="ECO:0007669"/>
    <property type="project" value="UniProtKB-KW"/>
</dbReference>
<dbReference type="Proteomes" id="UP001056539">
    <property type="component" value="Chromosome"/>
</dbReference>
<dbReference type="EMBL" id="CP073355">
    <property type="protein sequence ID" value="URA11271.1"/>
    <property type="molecule type" value="Genomic_DNA"/>
</dbReference>
<dbReference type="PANTHER" id="PTHR43861">
    <property type="entry name" value="TRANS-ACONITATE 2-METHYLTRANSFERASE-RELATED"/>
    <property type="match status" value="1"/>
</dbReference>
<evidence type="ECO:0000259" key="1">
    <source>
        <dbReference type="Pfam" id="PF08242"/>
    </source>
</evidence>
<dbReference type="PANTHER" id="PTHR43861:SF1">
    <property type="entry name" value="TRANS-ACONITATE 2-METHYLTRANSFERASE"/>
    <property type="match status" value="1"/>
</dbReference>
<feature type="domain" description="Methyltransferase type 12" evidence="1">
    <location>
        <begin position="40"/>
        <end position="134"/>
    </location>
</feature>
<evidence type="ECO:0000313" key="2">
    <source>
        <dbReference type="EMBL" id="URA11271.1"/>
    </source>
</evidence>
<dbReference type="InterPro" id="IPR029063">
    <property type="entry name" value="SAM-dependent_MTases_sf"/>
</dbReference>
<keyword evidence="2" id="KW-0808">Transferase</keyword>
<keyword evidence="3" id="KW-1185">Reference proteome</keyword>
<accession>A0AAX3BGC3</accession>
<name>A0AAX3BGC3_9SPIR</name>
<proteinExistence type="predicted"/>
<gene>
    <name evidence="2" type="ORF">KDW03_05605</name>
</gene>
<keyword evidence="2" id="KW-0489">Methyltransferase</keyword>
<dbReference type="InterPro" id="IPR013217">
    <property type="entry name" value="Methyltransf_12"/>
</dbReference>
<dbReference type="KEGG" id="taqu:KDW03_05605"/>
<dbReference type="SUPFAM" id="SSF53335">
    <property type="entry name" value="S-adenosyl-L-methionine-dependent methyltransferases"/>
    <property type="match status" value="1"/>
</dbReference>
<reference evidence="2" key="1">
    <citation type="submission" date="2021-04" db="EMBL/GenBank/DDBJ databases">
        <authorList>
            <person name="Postec A."/>
        </authorList>
    </citation>
    <scope>NUCLEOTIDE SEQUENCE</scope>
    <source>
        <strain evidence="2">F1F22</strain>
    </source>
</reference>
<dbReference type="Gene3D" id="3.40.50.150">
    <property type="entry name" value="Vaccinia Virus protein VP39"/>
    <property type="match status" value="1"/>
</dbReference>
<sequence length="140" mass="16252">MMKNKNITNYSEKFIHYYSDHIPEKIKELLENFRFTKIADIGCGDGALLYSLKTNNYFEKFEKIYALDVSSLRLERVKNIDEKITVIHDDISILNNLNILEKVDFIICNQVIEHVSDDEKAIKNMSAFLKPGALCQENCV</sequence>
<organism evidence="2 3">
    <name type="scientific">Thermospira aquatica</name>
    <dbReference type="NCBI Taxonomy" id="2828656"/>
    <lineage>
        <taxon>Bacteria</taxon>
        <taxon>Pseudomonadati</taxon>
        <taxon>Spirochaetota</taxon>
        <taxon>Spirochaetia</taxon>
        <taxon>Brevinematales</taxon>
        <taxon>Thermospiraceae</taxon>
        <taxon>Thermospira</taxon>
    </lineage>
</organism>
<protein>
    <submittedName>
        <fullName evidence="2">Class I SAM-dependent methyltransferase</fullName>
    </submittedName>
</protein>
<dbReference type="GO" id="GO:0008168">
    <property type="term" value="F:methyltransferase activity"/>
    <property type="evidence" value="ECO:0007669"/>
    <property type="project" value="UniProtKB-KW"/>
</dbReference>
<dbReference type="RefSeq" id="WP_271436403.1">
    <property type="nucleotide sequence ID" value="NZ_CP073355.1"/>
</dbReference>
<evidence type="ECO:0000313" key="3">
    <source>
        <dbReference type="Proteomes" id="UP001056539"/>
    </source>
</evidence>
<dbReference type="Pfam" id="PF08242">
    <property type="entry name" value="Methyltransf_12"/>
    <property type="match status" value="1"/>
</dbReference>
<dbReference type="CDD" id="cd02440">
    <property type="entry name" value="AdoMet_MTases"/>
    <property type="match status" value="1"/>
</dbReference>
<dbReference type="AlphaFoldDB" id="A0AAX3BGC3"/>
<reference evidence="2" key="2">
    <citation type="submission" date="2022-06" db="EMBL/GenBank/DDBJ databases">
        <title>Thermospira aquatica gen. nov., sp. nov.</title>
        <authorList>
            <person name="Ben Ali Gam Z."/>
            <person name="Labat M."/>
        </authorList>
    </citation>
    <scope>NUCLEOTIDE SEQUENCE</scope>
    <source>
        <strain evidence="2">F1F22</strain>
    </source>
</reference>